<evidence type="ECO:0000313" key="2">
    <source>
        <dbReference type="Proteomes" id="UP001210231"/>
    </source>
</evidence>
<accession>A0ABT4UFA4</accession>
<sequence length="205" mass="22704">MEIVILICLLVIIALLLPERLSRKKSVKQDHEKSLKQTHLPDIMGVPKLIKSHIQPIATEESQSETPGAAEANFESETGTGKFLQVIPEEELADVFTDTIDWEEEEEEWWRSRGPGGENGFATGVTFEELSTVGLLLQQEEPEPALENKAVDIVQKIHGTELFSLLENSIEGASQKIAQLLDKQINSAPQKKNDSLDGFDIGGFV</sequence>
<evidence type="ECO:0000313" key="1">
    <source>
        <dbReference type="EMBL" id="MDA3613503.1"/>
    </source>
</evidence>
<comment type="caution">
    <text evidence="1">The sequence shown here is derived from an EMBL/GenBank/DDBJ whole genome shotgun (WGS) entry which is preliminary data.</text>
</comment>
<gene>
    <name evidence="1" type="ORF">O3P16_01675</name>
</gene>
<dbReference type="Proteomes" id="UP001210231">
    <property type="component" value="Unassembled WGS sequence"/>
</dbReference>
<dbReference type="RefSeq" id="WP_407029834.1">
    <property type="nucleotide sequence ID" value="NZ_JAQGEF010000002.1"/>
</dbReference>
<keyword evidence="2" id="KW-1185">Reference proteome</keyword>
<name>A0ABT4UFA4_9BACT</name>
<organism evidence="1 2">
    <name type="scientific">Polluticaenibacter yanchengensis</name>
    <dbReference type="NCBI Taxonomy" id="3014562"/>
    <lineage>
        <taxon>Bacteria</taxon>
        <taxon>Pseudomonadati</taxon>
        <taxon>Bacteroidota</taxon>
        <taxon>Chitinophagia</taxon>
        <taxon>Chitinophagales</taxon>
        <taxon>Chitinophagaceae</taxon>
        <taxon>Polluticaenibacter</taxon>
    </lineage>
</organism>
<proteinExistence type="predicted"/>
<dbReference type="EMBL" id="JAQGEF010000002">
    <property type="protein sequence ID" value="MDA3613503.1"/>
    <property type="molecule type" value="Genomic_DNA"/>
</dbReference>
<protein>
    <submittedName>
        <fullName evidence="1">Conjugal transfer protein TraD</fullName>
    </submittedName>
</protein>
<reference evidence="1 2" key="1">
    <citation type="submission" date="2022-12" db="EMBL/GenBank/DDBJ databases">
        <title>Chitinophagaceae gen. sp. nov., a new member of the family Chitinophagaceae, isolated from soil in a chemical factory.</title>
        <authorList>
            <person name="Ke Z."/>
        </authorList>
    </citation>
    <scope>NUCLEOTIDE SEQUENCE [LARGE SCALE GENOMIC DNA]</scope>
    <source>
        <strain evidence="1 2">LY-5</strain>
    </source>
</reference>